<dbReference type="Gene3D" id="1.10.420.10">
    <property type="entry name" value="Peroxidase, domain 2"/>
    <property type="match status" value="1"/>
</dbReference>
<evidence type="ECO:0000256" key="9">
    <source>
        <dbReference type="ARBA" id="ARBA00051651"/>
    </source>
</evidence>
<evidence type="ECO:0000256" key="10">
    <source>
        <dbReference type="ARBA" id="ARBA00060838"/>
    </source>
</evidence>
<evidence type="ECO:0000256" key="11">
    <source>
        <dbReference type="ARBA" id="ARBA00067012"/>
    </source>
</evidence>
<dbReference type="GO" id="GO:0020037">
    <property type="term" value="F:heme binding"/>
    <property type="evidence" value="ECO:0007669"/>
    <property type="project" value="InterPro"/>
</dbReference>
<evidence type="ECO:0000313" key="14">
    <source>
        <dbReference type="Proteomes" id="UP000282378"/>
    </source>
</evidence>
<reference evidence="13 14" key="1">
    <citation type="submission" date="2018-08" db="EMBL/GenBank/DDBJ databases">
        <title>Recombination of ecologically and evolutionarily significant loci maintains genetic cohesion in the Pseudomonas syringae species complex.</title>
        <authorList>
            <person name="Dillon M."/>
            <person name="Thakur S."/>
            <person name="Almeida R.N.D."/>
            <person name="Weir B.S."/>
            <person name="Guttman D.S."/>
        </authorList>
    </citation>
    <scope>NUCLEOTIDE SEQUENCE [LARGE SCALE GENOMIC DNA]</scope>
    <source>
        <strain evidence="13 14">88_10</strain>
    </source>
</reference>
<name>A0A3M2V060_PSEYM</name>
<evidence type="ECO:0000256" key="7">
    <source>
        <dbReference type="ARBA" id="ARBA00023324"/>
    </source>
</evidence>
<evidence type="ECO:0000259" key="12">
    <source>
        <dbReference type="Pfam" id="PF00141"/>
    </source>
</evidence>
<dbReference type="Gene3D" id="1.10.520.10">
    <property type="match status" value="1"/>
</dbReference>
<comment type="caution">
    <text evidence="13">The sequence shown here is derived from an EMBL/GenBank/DDBJ whole genome shotgun (WGS) entry which is preliminary data.</text>
</comment>
<comment type="catalytic activity">
    <reaction evidence="9">
        <text>H2O2 + AH2 = A + 2 H2O</text>
        <dbReference type="Rhea" id="RHEA:30275"/>
        <dbReference type="ChEBI" id="CHEBI:13193"/>
        <dbReference type="ChEBI" id="CHEBI:15377"/>
        <dbReference type="ChEBI" id="CHEBI:16240"/>
        <dbReference type="ChEBI" id="CHEBI:17499"/>
        <dbReference type="EC" id="1.11.1.21"/>
    </reaction>
</comment>
<keyword evidence="7" id="KW-0376">Hydrogen peroxide</keyword>
<keyword evidence="2 13" id="KW-0575">Peroxidase</keyword>
<keyword evidence="4" id="KW-0479">Metal-binding</keyword>
<dbReference type="EC" id="1.11.1.21" evidence="11"/>
<feature type="non-terminal residue" evidence="13">
    <location>
        <position position="1"/>
    </location>
</feature>
<sequence>GGRLRLAPQKDWAVNQPAQLANVLSTLESIQSEFNAAQSNGKKVSIADLIVLAGSAGVEQAAKNAGQQVTVPFTAGRADASQEQTDVESFSFLEPIADGFRNYQKGRYKVSAESLLVDKAQLLTLTAPEMTVLLGGLRVLNINVGQSKHGVFTDKPETLTNDFFKNLLDMAVEWKATSGANDTFEARDRKTGEVKWTGSRVDLVFGSHAQLRAISEVYGSADAQERFVKDFVAVWTKVMNLDRFDLA</sequence>
<proteinExistence type="inferred from homology"/>
<dbReference type="InterPro" id="IPR010255">
    <property type="entry name" value="Haem_peroxidase_sf"/>
</dbReference>
<dbReference type="Pfam" id="PF00141">
    <property type="entry name" value="peroxidase"/>
    <property type="match status" value="1"/>
</dbReference>
<dbReference type="GO" id="GO:0042744">
    <property type="term" value="P:hydrogen peroxide catabolic process"/>
    <property type="evidence" value="ECO:0007669"/>
    <property type="project" value="UniProtKB-KW"/>
</dbReference>
<evidence type="ECO:0000256" key="4">
    <source>
        <dbReference type="ARBA" id="ARBA00022723"/>
    </source>
</evidence>
<evidence type="ECO:0000313" key="13">
    <source>
        <dbReference type="EMBL" id="RML32635.1"/>
    </source>
</evidence>
<feature type="domain" description="Plant heme peroxidase family profile" evidence="12">
    <location>
        <begin position="1"/>
        <end position="219"/>
    </location>
</feature>
<dbReference type="InterPro" id="IPR002016">
    <property type="entry name" value="Haem_peroxidase"/>
</dbReference>
<dbReference type="GO" id="GO:0070301">
    <property type="term" value="P:cellular response to hydrogen peroxide"/>
    <property type="evidence" value="ECO:0007669"/>
    <property type="project" value="TreeGrafter"/>
</dbReference>
<dbReference type="GO" id="GO:0005829">
    <property type="term" value="C:cytosol"/>
    <property type="evidence" value="ECO:0007669"/>
    <property type="project" value="TreeGrafter"/>
</dbReference>
<dbReference type="EMBL" id="RBNL01004393">
    <property type="protein sequence ID" value="RML32635.1"/>
    <property type="molecule type" value="Genomic_DNA"/>
</dbReference>
<evidence type="ECO:0000256" key="5">
    <source>
        <dbReference type="ARBA" id="ARBA00023002"/>
    </source>
</evidence>
<keyword evidence="5" id="KW-0560">Oxidoreductase</keyword>
<dbReference type="PANTHER" id="PTHR30555">
    <property type="entry name" value="HYDROPEROXIDASE I, BIFUNCTIONAL CATALASE-PEROXIDASE"/>
    <property type="match status" value="1"/>
</dbReference>
<keyword evidence="3" id="KW-0349">Heme</keyword>
<gene>
    <name evidence="13" type="ORF">APX70_05459</name>
</gene>
<keyword evidence="6" id="KW-0408">Iron</keyword>
<comment type="catalytic activity">
    <reaction evidence="8">
        <text>2 H2O2 = O2 + 2 H2O</text>
        <dbReference type="Rhea" id="RHEA:20309"/>
        <dbReference type="ChEBI" id="CHEBI:15377"/>
        <dbReference type="ChEBI" id="CHEBI:15379"/>
        <dbReference type="ChEBI" id="CHEBI:16240"/>
        <dbReference type="EC" id="1.11.1.21"/>
    </reaction>
</comment>
<evidence type="ECO:0000256" key="3">
    <source>
        <dbReference type="ARBA" id="ARBA00022617"/>
    </source>
</evidence>
<organism evidence="13 14">
    <name type="scientific">Pseudomonas syringae pv. maculicola</name>
    <dbReference type="NCBI Taxonomy" id="59511"/>
    <lineage>
        <taxon>Bacteria</taxon>
        <taxon>Pseudomonadati</taxon>
        <taxon>Pseudomonadota</taxon>
        <taxon>Gammaproteobacteria</taxon>
        <taxon>Pseudomonadales</taxon>
        <taxon>Pseudomonadaceae</taxon>
        <taxon>Pseudomonas</taxon>
    </lineage>
</organism>
<dbReference type="SUPFAM" id="SSF48113">
    <property type="entry name" value="Heme-dependent peroxidases"/>
    <property type="match status" value="1"/>
</dbReference>
<dbReference type="AlphaFoldDB" id="A0A3M2V060"/>
<dbReference type="GO" id="GO:0046872">
    <property type="term" value="F:metal ion binding"/>
    <property type="evidence" value="ECO:0007669"/>
    <property type="project" value="UniProtKB-KW"/>
</dbReference>
<evidence type="ECO:0000256" key="2">
    <source>
        <dbReference type="ARBA" id="ARBA00022559"/>
    </source>
</evidence>
<evidence type="ECO:0000256" key="8">
    <source>
        <dbReference type="ARBA" id="ARBA00049145"/>
    </source>
</evidence>
<dbReference type="Proteomes" id="UP000282378">
    <property type="component" value="Unassembled WGS sequence"/>
</dbReference>
<evidence type="ECO:0000256" key="6">
    <source>
        <dbReference type="ARBA" id="ARBA00023004"/>
    </source>
</evidence>
<protein>
    <recommendedName>
        <fullName evidence="11">catalase peroxidase</fullName>
        <ecNumber evidence="11">1.11.1.21</ecNumber>
    </recommendedName>
</protein>
<dbReference type="GO" id="GO:0004096">
    <property type="term" value="F:catalase activity"/>
    <property type="evidence" value="ECO:0007669"/>
    <property type="project" value="InterPro"/>
</dbReference>
<dbReference type="FunFam" id="1.10.420.10:FF:000004">
    <property type="entry name" value="Catalase-peroxidase"/>
    <property type="match status" value="1"/>
</dbReference>
<comment type="cofactor">
    <cofactor evidence="1">
        <name>heme b</name>
        <dbReference type="ChEBI" id="CHEBI:60344"/>
    </cofactor>
</comment>
<comment type="similarity">
    <text evidence="10">Belongs to the peroxidase family. Peroxidase/catalase subfamily.</text>
</comment>
<evidence type="ECO:0000256" key="1">
    <source>
        <dbReference type="ARBA" id="ARBA00001970"/>
    </source>
</evidence>
<dbReference type="PANTHER" id="PTHR30555:SF0">
    <property type="entry name" value="CATALASE-PEROXIDASE"/>
    <property type="match status" value="1"/>
</dbReference>
<dbReference type="InterPro" id="IPR000763">
    <property type="entry name" value="Catalase_peroxidase"/>
</dbReference>
<accession>A0A3M2V060</accession>